<evidence type="ECO:0008006" key="4">
    <source>
        <dbReference type="Google" id="ProtNLM"/>
    </source>
</evidence>
<evidence type="ECO:0000313" key="3">
    <source>
        <dbReference type="Proteomes" id="UP000198211"/>
    </source>
</evidence>
<dbReference type="GO" id="GO:0006310">
    <property type="term" value="P:DNA recombination"/>
    <property type="evidence" value="ECO:0007669"/>
    <property type="project" value="UniProtKB-KW"/>
</dbReference>
<keyword evidence="1" id="KW-0233">DNA recombination</keyword>
<proteinExistence type="predicted"/>
<protein>
    <recommendedName>
        <fullName evidence="4">Tyr recombinase domain-containing protein</fullName>
    </recommendedName>
</protein>
<dbReference type="SUPFAM" id="SSF56349">
    <property type="entry name" value="DNA breaking-rejoining enzymes"/>
    <property type="match status" value="1"/>
</dbReference>
<evidence type="ECO:0000313" key="2">
    <source>
        <dbReference type="EMBL" id="OWY95815.1"/>
    </source>
</evidence>
<dbReference type="InterPro" id="IPR011010">
    <property type="entry name" value="DNA_brk_join_enz"/>
</dbReference>
<organism evidence="2 3">
    <name type="scientific">Phytophthora megakarya</name>
    <dbReference type="NCBI Taxonomy" id="4795"/>
    <lineage>
        <taxon>Eukaryota</taxon>
        <taxon>Sar</taxon>
        <taxon>Stramenopiles</taxon>
        <taxon>Oomycota</taxon>
        <taxon>Peronosporomycetes</taxon>
        <taxon>Peronosporales</taxon>
        <taxon>Peronosporaceae</taxon>
        <taxon>Phytophthora</taxon>
    </lineage>
</organism>
<dbReference type="Proteomes" id="UP000198211">
    <property type="component" value="Unassembled WGS sequence"/>
</dbReference>
<dbReference type="GO" id="GO:0015074">
    <property type="term" value="P:DNA integration"/>
    <property type="evidence" value="ECO:0007669"/>
    <property type="project" value="InterPro"/>
</dbReference>
<dbReference type="InterPro" id="IPR013762">
    <property type="entry name" value="Integrase-like_cat_sf"/>
</dbReference>
<dbReference type="EMBL" id="NBNE01012463">
    <property type="protein sequence ID" value="OWY95815.1"/>
    <property type="molecule type" value="Genomic_DNA"/>
</dbReference>
<keyword evidence="3" id="KW-1185">Reference proteome</keyword>
<dbReference type="PANTHER" id="PTHR34605">
    <property type="entry name" value="PHAGE_INTEGRASE DOMAIN-CONTAINING PROTEIN"/>
    <property type="match status" value="1"/>
</dbReference>
<dbReference type="AlphaFoldDB" id="A0A225URQ8"/>
<accession>A0A225URQ8</accession>
<dbReference type="GO" id="GO:0003677">
    <property type="term" value="F:DNA binding"/>
    <property type="evidence" value="ECO:0007669"/>
    <property type="project" value="InterPro"/>
</dbReference>
<dbReference type="OrthoDB" id="167512at2759"/>
<sequence length="350" mass="39192">MASKNPRAQMSHIAGVHNTITDAGSRRSTSPVSANRFDILTSDWVQHNFTRSDNDLAFHLRVHSVSVTTYDQYLKALRKWHQWCDCHGIPPTLNACSPSSEIQHITDFIIRGFRDGYGSGHGHDHICHADRDSALLHGSRDRFPIRILLKGIHRIDAPSLCLAFFFLLLCSEITSKEGKSFAWFALKANAISTLESNGVPTTIARAAEAVHIRLSGSKTSQHGEPTLRALNRSGHQFLCPVFGALCLLRSRRFLPQDIPAAIYMTTPNPPACISATRMTNVIRRATARSRDDPNKFISHSLRTGGATHMYRAGVDSLTIQFYGRWPSDTFKQYTRLCGEVDQEFYVNKTK</sequence>
<comment type="caution">
    <text evidence="2">The sequence shown here is derived from an EMBL/GenBank/DDBJ whole genome shotgun (WGS) entry which is preliminary data.</text>
</comment>
<gene>
    <name evidence="2" type="ORF">PHMEG_00034082</name>
</gene>
<name>A0A225URQ8_9STRA</name>
<reference evidence="3" key="1">
    <citation type="submission" date="2017-03" db="EMBL/GenBank/DDBJ databases">
        <title>Phytopthora megakarya and P. palmivora, two closely related causual agents of cacao black pod achieved similar genome size and gene model numbers by different mechanisms.</title>
        <authorList>
            <person name="Ali S."/>
            <person name="Shao J."/>
            <person name="Larry D.J."/>
            <person name="Kronmiller B."/>
            <person name="Shen D."/>
            <person name="Strem M.D."/>
            <person name="Melnick R.L."/>
            <person name="Guiltinan M.J."/>
            <person name="Tyler B.M."/>
            <person name="Meinhardt L.W."/>
            <person name="Bailey B.A."/>
        </authorList>
    </citation>
    <scope>NUCLEOTIDE SEQUENCE [LARGE SCALE GENOMIC DNA]</scope>
    <source>
        <strain evidence="3">zdho120</strain>
    </source>
</reference>
<evidence type="ECO:0000256" key="1">
    <source>
        <dbReference type="ARBA" id="ARBA00023172"/>
    </source>
</evidence>
<dbReference type="PANTHER" id="PTHR34605:SF4">
    <property type="entry name" value="DNA ADENINE METHYLTRANSFERASE"/>
    <property type="match status" value="1"/>
</dbReference>
<dbReference type="Gene3D" id="1.10.443.10">
    <property type="entry name" value="Intergrase catalytic core"/>
    <property type="match status" value="1"/>
</dbReference>
<dbReference type="InterPro" id="IPR052925">
    <property type="entry name" value="Phage_Integrase-like_Recomb"/>
</dbReference>